<evidence type="ECO:0000256" key="2">
    <source>
        <dbReference type="SAM" id="MobiDB-lite"/>
    </source>
</evidence>
<dbReference type="OrthoDB" id="406505at2759"/>
<evidence type="ECO:0000256" key="3">
    <source>
        <dbReference type="SAM" id="SignalP"/>
    </source>
</evidence>
<evidence type="ECO:0000256" key="1">
    <source>
        <dbReference type="ARBA" id="ARBA00022729"/>
    </source>
</evidence>
<evidence type="ECO:0000313" key="4">
    <source>
        <dbReference type="EMBL" id="KAF9507856.1"/>
    </source>
</evidence>
<feature type="chain" id="PRO_5040303589" description="RlpA-like protein double-psi beta-barrel domain-containing protein" evidence="3">
    <location>
        <begin position="19"/>
        <end position="269"/>
    </location>
</feature>
<dbReference type="SUPFAM" id="SSF50685">
    <property type="entry name" value="Barwin-like endoglucanases"/>
    <property type="match status" value="1"/>
</dbReference>
<gene>
    <name evidence="4" type="ORF">BS47DRAFT_1488618</name>
</gene>
<accession>A0A9P6AN67</accession>
<reference evidence="4" key="1">
    <citation type="journal article" date="2020" name="Nat. Commun.">
        <title>Large-scale genome sequencing of mycorrhizal fungi provides insights into the early evolution of symbiotic traits.</title>
        <authorList>
            <person name="Miyauchi S."/>
            <person name="Kiss E."/>
            <person name="Kuo A."/>
            <person name="Drula E."/>
            <person name="Kohler A."/>
            <person name="Sanchez-Garcia M."/>
            <person name="Morin E."/>
            <person name="Andreopoulos B."/>
            <person name="Barry K.W."/>
            <person name="Bonito G."/>
            <person name="Buee M."/>
            <person name="Carver A."/>
            <person name="Chen C."/>
            <person name="Cichocki N."/>
            <person name="Clum A."/>
            <person name="Culley D."/>
            <person name="Crous P.W."/>
            <person name="Fauchery L."/>
            <person name="Girlanda M."/>
            <person name="Hayes R.D."/>
            <person name="Keri Z."/>
            <person name="LaButti K."/>
            <person name="Lipzen A."/>
            <person name="Lombard V."/>
            <person name="Magnuson J."/>
            <person name="Maillard F."/>
            <person name="Murat C."/>
            <person name="Nolan M."/>
            <person name="Ohm R.A."/>
            <person name="Pangilinan J."/>
            <person name="Pereira M.F."/>
            <person name="Perotto S."/>
            <person name="Peter M."/>
            <person name="Pfister S."/>
            <person name="Riley R."/>
            <person name="Sitrit Y."/>
            <person name="Stielow J.B."/>
            <person name="Szollosi G."/>
            <person name="Zifcakova L."/>
            <person name="Stursova M."/>
            <person name="Spatafora J.W."/>
            <person name="Tedersoo L."/>
            <person name="Vaario L.M."/>
            <person name="Yamada A."/>
            <person name="Yan M."/>
            <person name="Wang P."/>
            <person name="Xu J."/>
            <person name="Bruns T."/>
            <person name="Baldrian P."/>
            <person name="Vilgalys R."/>
            <person name="Dunand C."/>
            <person name="Henrissat B."/>
            <person name="Grigoriev I.V."/>
            <person name="Hibbett D."/>
            <person name="Nagy L.G."/>
            <person name="Martin F.M."/>
        </authorList>
    </citation>
    <scope>NUCLEOTIDE SEQUENCE</scope>
    <source>
        <strain evidence="4">UP504</strain>
    </source>
</reference>
<evidence type="ECO:0000313" key="5">
    <source>
        <dbReference type="Proteomes" id="UP000886523"/>
    </source>
</evidence>
<dbReference type="Gene3D" id="2.40.40.10">
    <property type="entry name" value="RlpA-like domain"/>
    <property type="match status" value="1"/>
</dbReference>
<dbReference type="InterPro" id="IPR051477">
    <property type="entry name" value="Expansin_CellWall"/>
</dbReference>
<keyword evidence="1 3" id="KW-0732">Signal</keyword>
<comment type="caution">
    <text evidence="4">The sequence shown here is derived from an EMBL/GenBank/DDBJ whole genome shotgun (WGS) entry which is preliminary data.</text>
</comment>
<dbReference type="InterPro" id="IPR036908">
    <property type="entry name" value="RlpA-like_sf"/>
</dbReference>
<dbReference type="AlphaFoldDB" id="A0A9P6AN67"/>
<feature type="compositionally biased region" description="Basic and acidic residues" evidence="2">
    <location>
        <begin position="94"/>
        <end position="105"/>
    </location>
</feature>
<dbReference type="Proteomes" id="UP000886523">
    <property type="component" value="Unassembled WGS sequence"/>
</dbReference>
<dbReference type="PANTHER" id="PTHR31836">
    <property type="match status" value="1"/>
</dbReference>
<dbReference type="PANTHER" id="PTHR31836:SF24">
    <property type="entry name" value="RLPA-LIKE PROTEIN DOUBLE-PSI BETA-BARREL DOMAIN-CONTAINING PROTEIN"/>
    <property type="match status" value="1"/>
</dbReference>
<proteinExistence type="predicted"/>
<evidence type="ECO:0008006" key="6">
    <source>
        <dbReference type="Google" id="ProtNLM"/>
    </source>
</evidence>
<feature type="compositionally biased region" description="Low complexity" evidence="2">
    <location>
        <begin position="106"/>
        <end position="129"/>
    </location>
</feature>
<dbReference type="EMBL" id="MU129070">
    <property type="protein sequence ID" value="KAF9507856.1"/>
    <property type="molecule type" value="Genomic_DNA"/>
</dbReference>
<keyword evidence="5" id="KW-1185">Reference proteome</keyword>
<feature type="region of interest" description="Disordered" evidence="2">
    <location>
        <begin position="85"/>
        <end position="164"/>
    </location>
</feature>
<protein>
    <recommendedName>
        <fullName evidence="6">RlpA-like protein double-psi beta-barrel domain-containing protein</fullName>
    </recommendedName>
</protein>
<name>A0A9P6AN67_9AGAM</name>
<dbReference type="CDD" id="cd22191">
    <property type="entry name" value="DPBB_RlpA_EXP_N-like"/>
    <property type="match status" value="1"/>
</dbReference>
<organism evidence="4 5">
    <name type="scientific">Hydnum rufescens UP504</name>
    <dbReference type="NCBI Taxonomy" id="1448309"/>
    <lineage>
        <taxon>Eukaryota</taxon>
        <taxon>Fungi</taxon>
        <taxon>Dikarya</taxon>
        <taxon>Basidiomycota</taxon>
        <taxon>Agaricomycotina</taxon>
        <taxon>Agaricomycetes</taxon>
        <taxon>Cantharellales</taxon>
        <taxon>Hydnaceae</taxon>
        <taxon>Hydnum</taxon>
    </lineage>
</organism>
<sequence length="269" mass="28631">MVAMITLTVFLAASLAAANPIRPFHSRRLVEALENRDYAQDADILEPYEKYHSRYLEWGCDSEHGKPFFDLCCHPKLKNDTTSFPSSCSAGCTEDPKDPVHKDPTPTHSTTSSKPLKIDPPSSTSSSTPYQPPKGVAGDPKPPSSTSSSSTKPPDPAPTKQTTSPFNLGGFATFFYQGGNAGACGTVHSDSDYIVAIDIDRYGDTGAVSPLCGKKVEITNADTGKSVVATIADVCPTCKNSNSIDLSVSTFLAIASLGEGMVSIKWQFV</sequence>
<feature type="signal peptide" evidence="3">
    <location>
        <begin position="1"/>
        <end position="18"/>
    </location>
</feature>